<proteinExistence type="predicted"/>
<name>A0A0H3MHD4_ECO7I</name>
<dbReference type="AlphaFoldDB" id="A0A0H3MHD4"/>
<dbReference type="Proteomes" id="UP000000749">
    <property type="component" value="Chromosome"/>
</dbReference>
<evidence type="ECO:0000313" key="1">
    <source>
        <dbReference type="EMBL" id="CAR18059.1"/>
    </source>
</evidence>
<evidence type="ECO:0008006" key="3">
    <source>
        <dbReference type="Google" id="ProtNLM"/>
    </source>
</evidence>
<dbReference type="Pfam" id="PF06252">
    <property type="entry name" value="GemA"/>
    <property type="match status" value="1"/>
</dbReference>
<dbReference type="InterPro" id="IPR009363">
    <property type="entry name" value="Phage_Mu_Gp16"/>
</dbReference>
<dbReference type="EMBL" id="CU928164">
    <property type="protein sequence ID" value="CAR18059.1"/>
    <property type="molecule type" value="Genomic_DNA"/>
</dbReference>
<evidence type="ECO:0000313" key="2">
    <source>
        <dbReference type="Proteomes" id="UP000000749"/>
    </source>
</evidence>
<gene>
    <name evidence="1" type="ordered locus">ECIAI39_1929</name>
</gene>
<reference evidence="2" key="1">
    <citation type="journal article" date="2009" name="PLoS Genet.">
        <title>Organised genome dynamics in the Escherichia coli species results in highly diverse adaptive paths.</title>
        <authorList>
            <person name="Touchon M."/>
            <person name="Hoede C."/>
            <person name="Tenaillon O."/>
            <person name="Barbe V."/>
            <person name="Baeriswyl S."/>
            <person name="Bidet P."/>
            <person name="Bingen E."/>
            <person name="Bonacorsi S."/>
            <person name="Bouchier C."/>
            <person name="Bouvet O."/>
            <person name="Calteau A."/>
            <person name="Chiapello H."/>
            <person name="Clermont O."/>
            <person name="Cruveiller S."/>
            <person name="Danchin A."/>
            <person name="Diard M."/>
            <person name="Dossat C."/>
            <person name="Karoui M.E."/>
            <person name="Frapy E."/>
            <person name="Garry L."/>
            <person name="Ghigo J.M."/>
            <person name="Gilles A.M."/>
            <person name="Johnson J."/>
            <person name="Le Bouguenec C."/>
            <person name="Lescat M."/>
            <person name="Mangenot S."/>
            <person name="Martinez-Jehanne V."/>
            <person name="Matic I."/>
            <person name="Nassif X."/>
            <person name="Oztas S."/>
            <person name="Petit M.A."/>
            <person name="Pichon C."/>
            <person name="Rouy Z."/>
            <person name="Ruf C.S."/>
            <person name="Schneider D."/>
            <person name="Tourret J."/>
            <person name="Vacherie B."/>
            <person name="Vallenet D."/>
            <person name="Medigue C."/>
            <person name="Rocha E.P.C."/>
            <person name="Denamur E."/>
        </authorList>
    </citation>
    <scope>NUCLEOTIDE SEQUENCE [LARGE SCALE GENOMIC DNA]</scope>
    <source>
        <strain evidence="2">IAI39 / ExPEC</strain>
    </source>
</reference>
<dbReference type="PATRIC" id="fig|585057.6.peg.2006"/>
<protein>
    <recommendedName>
        <fullName evidence="3">Regulatory protein GemA</fullName>
    </recommendedName>
</protein>
<organism evidence="1 2">
    <name type="scientific">Escherichia coli O7:K1 (strain IAI39 / ExPEC)</name>
    <dbReference type="NCBI Taxonomy" id="585057"/>
    <lineage>
        <taxon>Bacteria</taxon>
        <taxon>Pseudomonadati</taxon>
        <taxon>Pseudomonadota</taxon>
        <taxon>Gammaproteobacteria</taxon>
        <taxon>Enterobacterales</taxon>
        <taxon>Enterobacteriaceae</taxon>
        <taxon>Escherichia</taxon>
    </lineage>
</organism>
<accession>A0A0H3MHD4</accession>
<dbReference type="KEGG" id="ect:ECIAI39_1929"/>
<dbReference type="STRING" id="585057.ECIAI39_1929"/>
<dbReference type="HOGENOM" id="CLU_107084_3_1_6"/>
<sequence length="163" mass="18291">MSIISVAQVKGATMMTKQRLIQLIHIARNELGMDEDTYRQMLQGLTGKASTKGMDTTQLNCVLESMKRKGFRVKPAGKASSGLPLDNHPQSRKIRALWLEMAAAGIVRDRSENALARWIKRETGISALRWLNTEQASSVIEKLKKWQHRAAGVKHERPESVSK</sequence>